<feature type="region of interest" description="Disordered" evidence="1">
    <location>
        <begin position="1"/>
        <end position="29"/>
    </location>
</feature>
<evidence type="ECO:0000313" key="3">
    <source>
        <dbReference type="Proteomes" id="UP000052022"/>
    </source>
</evidence>
<evidence type="ECO:0000313" key="2">
    <source>
        <dbReference type="EMBL" id="CUH81938.1"/>
    </source>
</evidence>
<name>A0A0P1GIP6_9RHOB</name>
<organism evidence="2 3">
    <name type="scientific">Tritonibacter multivorans</name>
    <dbReference type="NCBI Taxonomy" id="928856"/>
    <lineage>
        <taxon>Bacteria</taxon>
        <taxon>Pseudomonadati</taxon>
        <taxon>Pseudomonadota</taxon>
        <taxon>Alphaproteobacteria</taxon>
        <taxon>Rhodobacterales</taxon>
        <taxon>Paracoccaceae</taxon>
        <taxon>Tritonibacter</taxon>
    </lineage>
</organism>
<reference evidence="2 3" key="1">
    <citation type="submission" date="2015-09" db="EMBL/GenBank/DDBJ databases">
        <authorList>
            <consortium name="Swine Surveillance"/>
        </authorList>
    </citation>
    <scope>NUCLEOTIDE SEQUENCE [LARGE SCALE GENOMIC DNA]</scope>
    <source>
        <strain evidence="2 3">CECT 7557</strain>
    </source>
</reference>
<sequence>MGKRPLPSHPPFHEGALFTKKRPRPSTSLGREHIRAIREIPGTVTPKGRPGDPIGLDRVLIFGGRTTNTSCM</sequence>
<protein>
    <submittedName>
        <fullName evidence="2">Uncharacterized protein</fullName>
    </submittedName>
</protein>
<evidence type="ECO:0000256" key="1">
    <source>
        <dbReference type="SAM" id="MobiDB-lite"/>
    </source>
</evidence>
<gene>
    <name evidence="2" type="ORF">TRM7557_03665</name>
</gene>
<accession>A0A0P1GIP6</accession>
<dbReference type="EMBL" id="CYSD01000043">
    <property type="protein sequence ID" value="CUH81938.1"/>
    <property type="molecule type" value="Genomic_DNA"/>
</dbReference>
<keyword evidence="3" id="KW-1185">Reference proteome</keyword>
<dbReference type="Proteomes" id="UP000052022">
    <property type="component" value="Unassembled WGS sequence"/>
</dbReference>
<dbReference type="AlphaFoldDB" id="A0A0P1GIP6"/>
<proteinExistence type="predicted"/>